<keyword evidence="2" id="KW-1185">Reference proteome</keyword>
<sequence>MWAIIYKPLLYCYIFWGAFAPVNHKTKVFHPIHVSTTNVEYNKQDGKLEVICTIFTDDFEAALAKQYHAKTDLSKAEMHAAMDALVKSYLEQNLHIKTGDNASKLNYLGFEINREATDIYLESEKTASPKKVAVEVSLLHNLFDDQINIVHITVNGVRKSEKLDYPDKKIEQVF</sequence>
<organism evidence="1 2">
    <name type="scientific">Mucilaginibacter frigoritolerans</name>
    <dbReference type="NCBI Taxonomy" id="652788"/>
    <lineage>
        <taxon>Bacteria</taxon>
        <taxon>Pseudomonadati</taxon>
        <taxon>Bacteroidota</taxon>
        <taxon>Sphingobacteriia</taxon>
        <taxon>Sphingobacteriales</taxon>
        <taxon>Sphingobacteriaceae</taxon>
        <taxon>Mucilaginibacter</taxon>
    </lineage>
</organism>
<dbReference type="EMBL" id="VLLI01000004">
    <property type="protein sequence ID" value="TWJ01432.1"/>
    <property type="molecule type" value="Genomic_DNA"/>
</dbReference>
<dbReference type="Pfam" id="PF20420">
    <property type="entry name" value="DUF6702"/>
    <property type="match status" value="1"/>
</dbReference>
<name>A0A562U6L2_9SPHI</name>
<gene>
    <name evidence="1" type="ORF">JN11_01583</name>
</gene>
<dbReference type="AlphaFoldDB" id="A0A562U6L2"/>
<accession>A0A562U6L2</accession>
<reference evidence="1 2" key="1">
    <citation type="submission" date="2019-07" db="EMBL/GenBank/DDBJ databases">
        <title>Genomic Encyclopedia of Archaeal and Bacterial Type Strains, Phase II (KMG-II): from individual species to whole genera.</title>
        <authorList>
            <person name="Goeker M."/>
        </authorList>
    </citation>
    <scope>NUCLEOTIDE SEQUENCE [LARGE SCALE GENOMIC DNA]</scope>
    <source>
        <strain evidence="1 2">ATCC BAA-1854</strain>
    </source>
</reference>
<comment type="caution">
    <text evidence="1">The sequence shown here is derived from an EMBL/GenBank/DDBJ whole genome shotgun (WGS) entry which is preliminary data.</text>
</comment>
<evidence type="ECO:0000313" key="1">
    <source>
        <dbReference type="EMBL" id="TWJ01432.1"/>
    </source>
</evidence>
<proteinExistence type="predicted"/>
<dbReference type="Proteomes" id="UP000317010">
    <property type="component" value="Unassembled WGS sequence"/>
</dbReference>
<dbReference type="InterPro" id="IPR046525">
    <property type="entry name" value="DUF6702"/>
</dbReference>
<evidence type="ECO:0000313" key="2">
    <source>
        <dbReference type="Proteomes" id="UP000317010"/>
    </source>
</evidence>
<protein>
    <submittedName>
        <fullName evidence="1">Uncharacterized protein</fullName>
    </submittedName>
</protein>